<sequence length="198" mass="21828">MNTVQKARRDILIALVIEAEKGSSSVPDVLDIGRDYHLKYEDNILKSAVTPWLDRGYLISQQMMDGSVIASIKPAKFSDALSDVLDFLDATFFRVDWKKEEVITDADQSIEIPCREGWKLFHTERPKPKQSSDQVGRDMNVSPAQPINISNTFSPNNTVEVGSEGKAPSNVTAWLSIVVALIVGAVSILVALWIGGKI</sequence>
<evidence type="ECO:0000256" key="2">
    <source>
        <dbReference type="SAM" id="Phobius"/>
    </source>
</evidence>
<keyword evidence="2" id="KW-1133">Transmembrane helix</keyword>
<feature type="compositionally biased region" description="Polar residues" evidence="1">
    <location>
        <begin position="142"/>
        <end position="155"/>
    </location>
</feature>
<evidence type="ECO:0000313" key="4">
    <source>
        <dbReference type="Proteomes" id="UP000460290"/>
    </source>
</evidence>
<dbReference type="AlphaFoldDB" id="A0A844Z7L3"/>
<dbReference type="RefSeq" id="WP_160613850.1">
    <property type="nucleotide sequence ID" value="NZ_JAUFQM010000001.1"/>
</dbReference>
<name>A0A844Z7L3_9SPHN</name>
<protein>
    <submittedName>
        <fullName evidence="3">Uncharacterized protein</fullName>
    </submittedName>
</protein>
<organism evidence="3 4">
    <name type="scientific">Pontixanthobacter aestiaquae</name>
    <dbReference type="NCBI Taxonomy" id="1509367"/>
    <lineage>
        <taxon>Bacteria</taxon>
        <taxon>Pseudomonadati</taxon>
        <taxon>Pseudomonadota</taxon>
        <taxon>Alphaproteobacteria</taxon>
        <taxon>Sphingomonadales</taxon>
        <taxon>Erythrobacteraceae</taxon>
        <taxon>Pontixanthobacter</taxon>
    </lineage>
</organism>
<gene>
    <name evidence="3" type="ORF">GRI35_09035</name>
</gene>
<proteinExistence type="predicted"/>
<feature type="region of interest" description="Disordered" evidence="1">
    <location>
        <begin position="124"/>
        <end position="155"/>
    </location>
</feature>
<reference evidence="3 4" key="1">
    <citation type="submission" date="2019-12" db="EMBL/GenBank/DDBJ databases">
        <title>Genomic-based taxomic classification of the family Erythrobacteraceae.</title>
        <authorList>
            <person name="Xu L."/>
        </authorList>
    </citation>
    <scope>NUCLEOTIDE SEQUENCE [LARGE SCALE GENOMIC DNA]</scope>
    <source>
        <strain evidence="3 4">KCTC 42006</strain>
    </source>
</reference>
<evidence type="ECO:0000256" key="1">
    <source>
        <dbReference type="SAM" id="MobiDB-lite"/>
    </source>
</evidence>
<dbReference type="EMBL" id="WTYZ01000001">
    <property type="protein sequence ID" value="MXO83504.1"/>
    <property type="molecule type" value="Genomic_DNA"/>
</dbReference>
<feature type="transmembrane region" description="Helical" evidence="2">
    <location>
        <begin position="173"/>
        <end position="194"/>
    </location>
</feature>
<comment type="caution">
    <text evidence="3">The sequence shown here is derived from an EMBL/GenBank/DDBJ whole genome shotgun (WGS) entry which is preliminary data.</text>
</comment>
<keyword evidence="2" id="KW-0812">Transmembrane</keyword>
<keyword evidence="4" id="KW-1185">Reference proteome</keyword>
<keyword evidence="2" id="KW-0472">Membrane</keyword>
<evidence type="ECO:0000313" key="3">
    <source>
        <dbReference type="EMBL" id="MXO83504.1"/>
    </source>
</evidence>
<dbReference type="Proteomes" id="UP000460290">
    <property type="component" value="Unassembled WGS sequence"/>
</dbReference>
<accession>A0A844Z7L3</accession>